<dbReference type="EMBL" id="LR798312">
    <property type="protein sequence ID" value="CAB5222555.1"/>
    <property type="molecule type" value="Genomic_DNA"/>
</dbReference>
<reference evidence="1" key="1">
    <citation type="submission" date="2020-05" db="EMBL/GenBank/DDBJ databases">
        <authorList>
            <person name="Chiriac C."/>
            <person name="Salcher M."/>
            <person name="Ghai R."/>
            <person name="Kavagutti S V."/>
        </authorList>
    </citation>
    <scope>NUCLEOTIDE SEQUENCE</scope>
</reference>
<evidence type="ECO:0000313" key="1">
    <source>
        <dbReference type="EMBL" id="CAB5222555.1"/>
    </source>
</evidence>
<organism evidence="1">
    <name type="scientific">uncultured Caudovirales phage</name>
    <dbReference type="NCBI Taxonomy" id="2100421"/>
    <lineage>
        <taxon>Viruses</taxon>
        <taxon>Duplodnaviria</taxon>
        <taxon>Heunggongvirae</taxon>
        <taxon>Uroviricota</taxon>
        <taxon>Caudoviricetes</taxon>
        <taxon>Peduoviridae</taxon>
        <taxon>Maltschvirus</taxon>
        <taxon>Maltschvirus maltsch</taxon>
    </lineage>
</organism>
<keyword evidence="1" id="KW-0378">Hydrolase</keyword>
<accession>A0A6J7X058</accession>
<protein>
    <submittedName>
        <fullName evidence="1">Recombination endonuclease VII</fullName>
    </submittedName>
</protein>
<dbReference type="SUPFAM" id="SSF54060">
    <property type="entry name" value="His-Me finger endonucleases"/>
    <property type="match status" value="1"/>
</dbReference>
<gene>
    <name evidence="1" type="ORF">UFOVP371_16</name>
</gene>
<keyword evidence="1" id="KW-0255">Endonuclease</keyword>
<keyword evidence="1" id="KW-0540">Nuclease</keyword>
<dbReference type="Pfam" id="PF02945">
    <property type="entry name" value="Endonuclease_7"/>
    <property type="match status" value="1"/>
</dbReference>
<proteinExistence type="predicted"/>
<dbReference type="InterPro" id="IPR038563">
    <property type="entry name" value="Endonuclease_7_sf"/>
</dbReference>
<name>A0A6J7X058_9CAUD</name>
<dbReference type="InterPro" id="IPR044925">
    <property type="entry name" value="His-Me_finger_sf"/>
</dbReference>
<dbReference type="InterPro" id="IPR004211">
    <property type="entry name" value="Endonuclease_7"/>
</dbReference>
<dbReference type="Gene3D" id="3.40.1800.10">
    <property type="entry name" value="His-Me finger endonucleases"/>
    <property type="match status" value="1"/>
</dbReference>
<dbReference type="GO" id="GO:0004519">
    <property type="term" value="F:endonuclease activity"/>
    <property type="evidence" value="ECO:0007669"/>
    <property type="project" value="UniProtKB-KW"/>
</dbReference>
<sequence length="130" mass="14955">MTKQCTNCKENKEDAEFYLIKRPAPRNPSLYRHCKECCRIITKQNKNYSKNWELLKKYNITLEEYKIQCSLRDNCCDICSNKVITLHVDHSHLTGKVRGYLCGSCNRGIGLLKDSASICLSAGKYLNEKG</sequence>